<keyword evidence="2" id="KW-0472">Membrane</keyword>
<dbReference type="EMBL" id="JAGETX010000103">
    <property type="protein sequence ID" value="MBO3273558.1"/>
    <property type="molecule type" value="Genomic_DNA"/>
</dbReference>
<reference evidence="3 4" key="1">
    <citation type="submission" date="2021-03" db="EMBL/GenBank/DDBJ databases">
        <authorList>
            <person name="Kim M.K."/>
        </authorList>
    </citation>
    <scope>NUCLEOTIDE SEQUENCE [LARGE SCALE GENOMIC DNA]</scope>
    <source>
        <strain evidence="3 4">BT507</strain>
    </source>
</reference>
<comment type="caution">
    <text evidence="3">The sequence shown here is derived from an EMBL/GenBank/DDBJ whole genome shotgun (WGS) entry which is preliminary data.</text>
</comment>
<feature type="compositionally biased region" description="Acidic residues" evidence="1">
    <location>
        <begin position="108"/>
        <end position="118"/>
    </location>
</feature>
<feature type="region of interest" description="Disordered" evidence="1">
    <location>
        <begin position="57"/>
        <end position="83"/>
    </location>
</feature>
<keyword evidence="4" id="KW-1185">Reference proteome</keyword>
<feature type="transmembrane region" description="Helical" evidence="2">
    <location>
        <begin position="6"/>
        <end position="30"/>
    </location>
</feature>
<evidence type="ECO:0000256" key="1">
    <source>
        <dbReference type="SAM" id="MobiDB-lite"/>
    </source>
</evidence>
<evidence type="ECO:0000313" key="3">
    <source>
        <dbReference type="EMBL" id="MBO3273558.1"/>
    </source>
</evidence>
<keyword evidence="2" id="KW-0812">Transmembrane</keyword>
<feature type="region of interest" description="Disordered" evidence="1">
    <location>
        <begin position="102"/>
        <end position="125"/>
    </location>
</feature>
<feature type="compositionally biased region" description="Acidic residues" evidence="1">
    <location>
        <begin position="59"/>
        <end position="80"/>
    </location>
</feature>
<keyword evidence="2" id="KW-1133">Transmembrane helix</keyword>
<feature type="non-terminal residue" evidence="3">
    <location>
        <position position="169"/>
    </location>
</feature>
<evidence type="ECO:0000256" key="2">
    <source>
        <dbReference type="SAM" id="Phobius"/>
    </source>
</evidence>
<gene>
    <name evidence="3" type="ORF">J4D97_23155</name>
</gene>
<dbReference type="Proteomes" id="UP000670527">
    <property type="component" value="Unassembled WGS sequence"/>
</dbReference>
<organism evidence="3 4">
    <name type="scientific">Hymenobacter defluvii</name>
    <dbReference type="NCBI Taxonomy" id="2054411"/>
    <lineage>
        <taxon>Bacteria</taxon>
        <taxon>Pseudomonadati</taxon>
        <taxon>Bacteroidota</taxon>
        <taxon>Cytophagia</taxon>
        <taxon>Cytophagales</taxon>
        <taxon>Hymenobacteraceae</taxon>
        <taxon>Hymenobacter</taxon>
    </lineage>
</organism>
<dbReference type="RefSeq" id="WP_208309651.1">
    <property type="nucleotide sequence ID" value="NZ_JAGETX010000103.1"/>
</dbReference>
<protein>
    <submittedName>
        <fullName evidence="3">Uncharacterized protein</fullName>
    </submittedName>
</protein>
<accession>A0ABS3TIV3</accession>
<evidence type="ECO:0000313" key="4">
    <source>
        <dbReference type="Proteomes" id="UP000670527"/>
    </source>
</evidence>
<name>A0ABS3TIV3_9BACT</name>
<proteinExistence type="predicted"/>
<sequence length="169" mass="18397">MFKDITWLQFLGSLFLLLIAYYGYLAVAYYPHEIKAYFNSKRSRVPVTAGPGVELASMEADEFTEQEDDEPDTVPDDESEAAPKVVLPTASLANLAAVTQAKATVDNSTEEEAEETYDDAQHFGSAEVGEGGVLETGVNSAIENLPFTEEPIVSTYSTTDIVSAQNEEK</sequence>